<organism evidence="4 5">
    <name type="scientific">Arthrobacter burdickii</name>
    <dbReference type="NCBI Taxonomy" id="3035920"/>
    <lineage>
        <taxon>Bacteria</taxon>
        <taxon>Bacillati</taxon>
        <taxon>Actinomycetota</taxon>
        <taxon>Actinomycetes</taxon>
        <taxon>Micrococcales</taxon>
        <taxon>Micrococcaceae</taxon>
        <taxon>Arthrobacter</taxon>
    </lineage>
</organism>
<evidence type="ECO:0000256" key="1">
    <source>
        <dbReference type="ARBA" id="ARBA00022723"/>
    </source>
</evidence>
<name>A0ABT8K599_9MICC</name>
<dbReference type="InterPro" id="IPR020583">
    <property type="entry name" value="Inositol_monoP_metal-BS"/>
</dbReference>
<dbReference type="RefSeq" id="WP_301230209.1">
    <property type="nucleotide sequence ID" value="NZ_JAROCG010000002.1"/>
</dbReference>
<keyword evidence="3" id="KW-0460">Magnesium</keyword>
<evidence type="ECO:0000256" key="3">
    <source>
        <dbReference type="ARBA" id="ARBA00022842"/>
    </source>
</evidence>
<dbReference type="PANTHER" id="PTHR20854">
    <property type="entry name" value="INOSITOL MONOPHOSPHATASE"/>
    <property type="match status" value="1"/>
</dbReference>
<dbReference type="PRINTS" id="PR00377">
    <property type="entry name" value="IMPHPHTASES"/>
</dbReference>
<protein>
    <submittedName>
        <fullName evidence="4">Inositol monophosphatase family protein</fullName>
    </submittedName>
</protein>
<proteinExistence type="predicted"/>
<gene>
    <name evidence="4" type="ORF">P5G52_17355</name>
</gene>
<sequence>MHLARQAAAAGAGVLARRDPGALGATSKSSDSDWVTAFDVAAEQAVRAVIADSRPHDAITGEEFGTTVPSGAEPHGARIRWSIDPLDGTTNFIRNIVYYGTSVAAADVDGTWLAGVVHAPALSRIYWASRGGGAWVSDHGAVRRLTGPTADNGRILATGFAYDRPTRSAQVAELGPLLEEFGDLRRLGSAALDLCLVADGTLDAFVERGLNEHDFAAGALIAEEAGVPVHRPALRPMLDGGPSEAERLAAVTAAGPADFLAAARRASQLPERQP</sequence>
<dbReference type="Proteomes" id="UP001174209">
    <property type="component" value="Unassembled WGS sequence"/>
</dbReference>
<reference evidence="4" key="1">
    <citation type="submission" date="2023-06" db="EMBL/GenBank/DDBJ databases">
        <title>MT1 and MT2 Draft Genomes of Novel Species.</title>
        <authorList>
            <person name="Venkateswaran K."/>
        </authorList>
    </citation>
    <scope>NUCLEOTIDE SEQUENCE</scope>
    <source>
        <strain evidence="4">IIF3SC-B10</strain>
    </source>
</reference>
<dbReference type="PROSITE" id="PS00629">
    <property type="entry name" value="IMP_1"/>
    <property type="match status" value="1"/>
</dbReference>
<keyword evidence="1" id="KW-0479">Metal-binding</keyword>
<comment type="caution">
    <text evidence="4">The sequence shown here is derived from an EMBL/GenBank/DDBJ whole genome shotgun (WGS) entry which is preliminary data.</text>
</comment>
<accession>A0ABT8K599</accession>
<evidence type="ECO:0000256" key="2">
    <source>
        <dbReference type="ARBA" id="ARBA00022801"/>
    </source>
</evidence>
<evidence type="ECO:0000313" key="5">
    <source>
        <dbReference type="Proteomes" id="UP001174209"/>
    </source>
</evidence>
<evidence type="ECO:0000313" key="4">
    <source>
        <dbReference type="EMBL" id="MDN4612639.1"/>
    </source>
</evidence>
<dbReference type="InterPro" id="IPR000760">
    <property type="entry name" value="Inositol_monophosphatase-like"/>
</dbReference>
<dbReference type="SUPFAM" id="SSF56655">
    <property type="entry name" value="Carbohydrate phosphatase"/>
    <property type="match status" value="1"/>
</dbReference>
<keyword evidence="2" id="KW-0378">Hydrolase</keyword>
<dbReference type="Gene3D" id="3.30.540.10">
    <property type="entry name" value="Fructose-1,6-Bisphosphatase, subunit A, domain 1"/>
    <property type="match status" value="1"/>
</dbReference>
<dbReference type="EMBL" id="JAROCG010000002">
    <property type="protein sequence ID" value="MDN4612639.1"/>
    <property type="molecule type" value="Genomic_DNA"/>
</dbReference>
<dbReference type="Gene3D" id="3.40.190.80">
    <property type="match status" value="1"/>
</dbReference>
<keyword evidence="5" id="KW-1185">Reference proteome</keyword>
<dbReference type="PANTHER" id="PTHR20854:SF4">
    <property type="entry name" value="INOSITOL-1-MONOPHOSPHATASE-RELATED"/>
    <property type="match status" value="1"/>
</dbReference>
<dbReference type="Pfam" id="PF00459">
    <property type="entry name" value="Inositol_P"/>
    <property type="match status" value="1"/>
</dbReference>